<feature type="signal peptide" evidence="2">
    <location>
        <begin position="1"/>
        <end position="24"/>
    </location>
</feature>
<dbReference type="SUPFAM" id="SSF53850">
    <property type="entry name" value="Periplasmic binding protein-like II"/>
    <property type="match status" value="1"/>
</dbReference>
<dbReference type="Gene3D" id="3.40.190.10">
    <property type="entry name" value="Periplasmic binding protein-like II"/>
    <property type="match status" value="1"/>
</dbReference>
<keyword evidence="4" id="KW-1185">Reference proteome</keyword>
<dbReference type="InterPro" id="IPR005064">
    <property type="entry name" value="BUG"/>
</dbReference>
<comment type="similarity">
    <text evidence="1">Belongs to the UPF0065 (bug) family.</text>
</comment>
<dbReference type="PANTHER" id="PTHR42928:SF5">
    <property type="entry name" value="BLR1237 PROTEIN"/>
    <property type="match status" value="1"/>
</dbReference>
<dbReference type="OrthoDB" id="7375033at2"/>
<protein>
    <submittedName>
        <fullName evidence="3">Tripartite tricarboxylate transporter substrate binding protein</fullName>
    </submittedName>
</protein>
<comment type="caution">
    <text evidence="3">The sequence shown here is derived from an EMBL/GenBank/DDBJ whole genome shotgun (WGS) entry which is preliminary data.</text>
</comment>
<dbReference type="Pfam" id="PF03401">
    <property type="entry name" value="TctC"/>
    <property type="match status" value="1"/>
</dbReference>
<dbReference type="RefSeq" id="WP_121624577.1">
    <property type="nucleotide sequence ID" value="NZ_JACIIW010000011.1"/>
</dbReference>
<dbReference type="EMBL" id="RCTF01000016">
    <property type="protein sequence ID" value="RLP75111.1"/>
    <property type="molecule type" value="Genomic_DNA"/>
</dbReference>
<evidence type="ECO:0000313" key="3">
    <source>
        <dbReference type="EMBL" id="RLP75111.1"/>
    </source>
</evidence>
<feature type="chain" id="PRO_5018223518" evidence="2">
    <location>
        <begin position="25"/>
        <end position="311"/>
    </location>
</feature>
<accession>A0A3L7A6B8</accession>
<gene>
    <name evidence="3" type="ORF">D9R14_17170</name>
</gene>
<keyword evidence="2" id="KW-0732">Signal</keyword>
<dbReference type="PIRSF" id="PIRSF017082">
    <property type="entry name" value="YflP"/>
    <property type="match status" value="1"/>
</dbReference>
<reference evidence="3 4" key="1">
    <citation type="submission" date="2018-10" db="EMBL/GenBank/DDBJ databases">
        <title>Xanthobacter tagetidis genome sequencing and assembly.</title>
        <authorList>
            <person name="Maclea K.S."/>
            <person name="Goen A.E."/>
            <person name="Fatima S.A."/>
        </authorList>
    </citation>
    <scope>NUCLEOTIDE SEQUENCE [LARGE SCALE GENOMIC DNA]</scope>
    <source>
        <strain evidence="3 4">ATCC 700314</strain>
    </source>
</reference>
<sequence>MLKRMLILAGAVAAAAAICGPAVAQSKFPDHPVKLVVPFPPGGGADILARLVGQKLNERWGQPVVVESKPGNAGIVGSNEVGRSKPDGYTLVMAASGAIVASNINQLTPIALVSTPPYMLAVHDSMPVKTVQEFIAYLKQNPGKVNFGSSGIGSASHLAADLFMRMTGTEMVHVPYKGIGQAINDLVGNKVSVMFGPPQALLPQAEAKTVKILGITSKTKSKVFPDLPTVAETVPGYEAVGWYGVLGPNGIPDPVVTEISAGVNAALADPVIAERLTAMGAAATPGTPGDFKAFLDADIAKWNALLEKLPK</sequence>
<proteinExistence type="inferred from homology"/>
<dbReference type="Gene3D" id="3.40.190.150">
    <property type="entry name" value="Bordetella uptake gene, domain 1"/>
    <property type="match status" value="1"/>
</dbReference>
<dbReference type="Proteomes" id="UP000269692">
    <property type="component" value="Unassembled WGS sequence"/>
</dbReference>
<name>A0A3L7A6B8_9HYPH</name>
<dbReference type="InterPro" id="IPR042100">
    <property type="entry name" value="Bug_dom1"/>
</dbReference>
<dbReference type="PANTHER" id="PTHR42928">
    <property type="entry name" value="TRICARBOXYLATE-BINDING PROTEIN"/>
    <property type="match status" value="1"/>
</dbReference>
<evidence type="ECO:0000313" key="4">
    <source>
        <dbReference type="Proteomes" id="UP000269692"/>
    </source>
</evidence>
<evidence type="ECO:0000256" key="1">
    <source>
        <dbReference type="ARBA" id="ARBA00006987"/>
    </source>
</evidence>
<dbReference type="CDD" id="cd13578">
    <property type="entry name" value="PBP2_Bug27"/>
    <property type="match status" value="1"/>
</dbReference>
<dbReference type="AlphaFoldDB" id="A0A3L7A6B8"/>
<organism evidence="3 4">
    <name type="scientific">Xanthobacter tagetidis</name>
    <dbReference type="NCBI Taxonomy" id="60216"/>
    <lineage>
        <taxon>Bacteria</taxon>
        <taxon>Pseudomonadati</taxon>
        <taxon>Pseudomonadota</taxon>
        <taxon>Alphaproteobacteria</taxon>
        <taxon>Hyphomicrobiales</taxon>
        <taxon>Xanthobacteraceae</taxon>
        <taxon>Xanthobacter</taxon>
    </lineage>
</organism>
<evidence type="ECO:0000256" key="2">
    <source>
        <dbReference type="SAM" id="SignalP"/>
    </source>
</evidence>